<sequence>MGMSEEVEGLLATAIETYKTLFNGSVPTIAVCSPTKANIIGEHIAYVDGMVLSLSIPLYIIAVGARNDLNTIRIHTDNKEIEESQRYIEFPIPSIEPLAQGGPSWSNYVKGTIELFKGYILEGFDMVIVSRIPLKVGLGSSSAFCIAVYSFLEAFTKEVTVNLRDKAYRCMRAEEKFNPDKKTSGIMDIYILLCSKENYAISLDCRDMRYKYIPFNVKDVSVLIINSNKQSMFTDKDMESRKQLCHDAAKIMGLTSIREAKTAHFKAFKTPLLEDKERDMRARHAHSEIKRVERAVQAMLANDFKLLGRLMNQSQTSLKYDCEVTIPEIDELIDIVLEINGVYGTKMFGPGLGGCIIVLLKSSAVDEVVVATKRKFSGKAEFYLAEPAERVHDISYMIFNLERRALTIIGSISTQLEYAVEFFLARYNRYPDTAVQAPGRVTILGEHTCTHSGFMLQMAIPLSTIIVGKRNCTNFLNIYVDEDFAGGGGGDFLCVTLPVVVDFRKSKSHWTNMIYGTLLKFQGELKEGFDLVLVSTIPDASGLGRDSSVIVAFYTFLEAVTKQQTPKWTMKARQCYLAEHEYTENECSYADYLTIIAAEEDYLTYIDCMTEEIEMIPFKKEEYLFLLTTLPEEKIMPDDKYPDRQTECEELVIVLGIQSLREANVEMLDEKQDCMSFGMYKRGNYVIQEMMRTYEAMKSLNRKDYDSLGAIMLQSHNSLRYHYEHVSASLNQIVALTMKCPGVLGTKITSSEQSRCTLTLVRKKCLESVIDRVYCGYKQRTLFYTLEPKDGTRNITESLNLELRRRREDIDIVSEHLSVHSVASSDLNALSWSMFDLGEEWADWSAQRKKQPKEGSEHDSVQETAKDEEMEFGMTTGGFGMDDEDDI</sequence>
<protein>
    <recommendedName>
        <fullName evidence="10">Galactokinase</fullName>
    </recommendedName>
</protein>
<dbReference type="PRINTS" id="PR00959">
    <property type="entry name" value="MEVGALKINASE"/>
</dbReference>
<feature type="domain" description="GHMP kinase C-terminal" evidence="6">
    <location>
        <begin position="296"/>
        <end position="373"/>
    </location>
</feature>
<evidence type="ECO:0000259" key="5">
    <source>
        <dbReference type="Pfam" id="PF00288"/>
    </source>
</evidence>
<dbReference type="Proteomes" id="UP000494040">
    <property type="component" value="Unassembled WGS sequence"/>
</dbReference>
<dbReference type="Pfam" id="PF08544">
    <property type="entry name" value="GHMP_kinases_C"/>
    <property type="match status" value="1"/>
</dbReference>
<keyword evidence="2" id="KW-0547">Nucleotide-binding</keyword>
<keyword evidence="3" id="KW-0067">ATP-binding</keyword>
<dbReference type="PANTHER" id="PTHR10457">
    <property type="entry name" value="MEVALONATE KINASE/GALACTOKINASE"/>
    <property type="match status" value="1"/>
</dbReference>
<dbReference type="OMA" id="LCHINEA"/>
<dbReference type="GeneID" id="106670813"/>
<dbReference type="InterPro" id="IPR000705">
    <property type="entry name" value="Galactokinase"/>
</dbReference>
<comment type="similarity">
    <text evidence="1">Belongs to the GHMP kinase family. GalK subfamily.</text>
</comment>
<dbReference type="GO" id="GO:0005829">
    <property type="term" value="C:cytosol"/>
    <property type="evidence" value="ECO:0007669"/>
    <property type="project" value="TreeGrafter"/>
</dbReference>
<dbReference type="SUPFAM" id="SSF55060">
    <property type="entry name" value="GHMP Kinase, C-terminal domain"/>
    <property type="match status" value="2"/>
</dbReference>
<accession>A0A8I6S2P0</accession>
<dbReference type="OrthoDB" id="275179at2759"/>
<evidence type="ECO:0000256" key="2">
    <source>
        <dbReference type="ARBA" id="ARBA00022741"/>
    </source>
</evidence>
<dbReference type="NCBIfam" id="TIGR00131">
    <property type="entry name" value="gal_kin"/>
    <property type="match status" value="1"/>
</dbReference>
<evidence type="ECO:0000313" key="8">
    <source>
        <dbReference type="EnsemblMetazoa" id="XP_014256900.1"/>
    </source>
</evidence>
<evidence type="ECO:0000313" key="9">
    <source>
        <dbReference type="Proteomes" id="UP000494040"/>
    </source>
</evidence>
<dbReference type="RefSeq" id="XP_014256900.1">
    <property type="nucleotide sequence ID" value="XM_014401414.2"/>
</dbReference>
<dbReference type="GO" id="GO:0005524">
    <property type="term" value="F:ATP binding"/>
    <property type="evidence" value="ECO:0007669"/>
    <property type="project" value="UniProtKB-KW"/>
</dbReference>
<keyword evidence="9" id="KW-1185">Reference proteome</keyword>
<dbReference type="InterPro" id="IPR006204">
    <property type="entry name" value="GHMP_kinase_N_dom"/>
</dbReference>
<evidence type="ECO:0000259" key="6">
    <source>
        <dbReference type="Pfam" id="PF08544"/>
    </source>
</evidence>
<dbReference type="Gene3D" id="3.30.70.890">
    <property type="entry name" value="GHMP kinase, C-terminal domain"/>
    <property type="match status" value="2"/>
</dbReference>
<dbReference type="GO" id="GO:0006012">
    <property type="term" value="P:galactose metabolic process"/>
    <property type="evidence" value="ECO:0007669"/>
    <property type="project" value="InterPro"/>
</dbReference>
<evidence type="ECO:0008006" key="10">
    <source>
        <dbReference type="Google" id="ProtNLM"/>
    </source>
</evidence>
<dbReference type="InterPro" id="IPR020568">
    <property type="entry name" value="Ribosomal_Su5_D2-typ_SF"/>
</dbReference>
<dbReference type="Gene3D" id="3.30.230.10">
    <property type="match status" value="2"/>
</dbReference>
<feature type="domain" description="GHMP kinase N-terminal" evidence="5">
    <location>
        <begin position="107"/>
        <end position="194"/>
    </location>
</feature>
<dbReference type="PRINTS" id="PR00473">
    <property type="entry name" value="GALCTOKINASE"/>
</dbReference>
<proteinExistence type="inferred from homology"/>
<dbReference type="InterPro" id="IPR019539">
    <property type="entry name" value="GalKase_N"/>
</dbReference>
<evidence type="ECO:0000256" key="1">
    <source>
        <dbReference type="ARBA" id="ARBA00006566"/>
    </source>
</evidence>
<dbReference type="SUPFAM" id="SSF54211">
    <property type="entry name" value="Ribosomal protein S5 domain 2-like"/>
    <property type="match status" value="2"/>
</dbReference>
<feature type="domain" description="Galactokinase N-terminal" evidence="7">
    <location>
        <begin position="17"/>
        <end position="65"/>
    </location>
</feature>
<evidence type="ECO:0000256" key="4">
    <source>
        <dbReference type="SAM" id="MobiDB-lite"/>
    </source>
</evidence>
<dbReference type="Pfam" id="PF00288">
    <property type="entry name" value="GHMP_kinases_N"/>
    <property type="match status" value="2"/>
</dbReference>
<feature type="region of interest" description="Disordered" evidence="4">
    <location>
        <begin position="846"/>
        <end position="887"/>
    </location>
</feature>
<dbReference type="InterPro" id="IPR036554">
    <property type="entry name" value="GHMP_kinase_C_sf"/>
</dbReference>
<dbReference type="InterPro" id="IPR014721">
    <property type="entry name" value="Ribsml_uS5_D2-typ_fold_subgr"/>
</dbReference>
<dbReference type="PANTHER" id="PTHR10457:SF7">
    <property type="entry name" value="GALACTOKINASE-RELATED"/>
    <property type="match status" value="1"/>
</dbReference>
<evidence type="ECO:0000256" key="3">
    <source>
        <dbReference type="ARBA" id="ARBA00022840"/>
    </source>
</evidence>
<feature type="domain" description="GHMP kinase N-terminal" evidence="5">
    <location>
        <begin position="512"/>
        <end position="595"/>
    </location>
</feature>
<dbReference type="AlphaFoldDB" id="A0A8I6S2P0"/>
<dbReference type="GO" id="GO:0004335">
    <property type="term" value="F:galactokinase activity"/>
    <property type="evidence" value="ECO:0007669"/>
    <property type="project" value="InterPro"/>
</dbReference>
<dbReference type="EnsemblMetazoa" id="XM_014401414.2">
    <property type="protein sequence ID" value="XP_014256900.1"/>
    <property type="gene ID" value="LOC106670813"/>
</dbReference>
<organism evidence="8 9">
    <name type="scientific">Cimex lectularius</name>
    <name type="common">Bed bug</name>
    <name type="synonym">Acanthia lectularia</name>
    <dbReference type="NCBI Taxonomy" id="79782"/>
    <lineage>
        <taxon>Eukaryota</taxon>
        <taxon>Metazoa</taxon>
        <taxon>Ecdysozoa</taxon>
        <taxon>Arthropoda</taxon>
        <taxon>Hexapoda</taxon>
        <taxon>Insecta</taxon>
        <taxon>Pterygota</taxon>
        <taxon>Neoptera</taxon>
        <taxon>Paraneoptera</taxon>
        <taxon>Hemiptera</taxon>
        <taxon>Heteroptera</taxon>
        <taxon>Panheteroptera</taxon>
        <taxon>Cimicomorpha</taxon>
        <taxon>Cimicidae</taxon>
        <taxon>Cimex</taxon>
    </lineage>
</organism>
<dbReference type="KEGG" id="clec:106670813"/>
<feature type="domain" description="Galactokinase N-terminal" evidence="7">
    <location>
        <begin position="422"/>
        <end position="469"/>
    </location>
</feature>
<evidence type="ECO:0000259" key="7">
    <source>
        <dbReference type="Pfam" id="PF10509"/>
    </source>
</evidence>
<reference evidence="8" key="1">
    <citation type="submission" date="2022-01" db="UniProtKB">
        <authorList>
            <consortium name="EnsemblMetazoa"/>
        </authorList>
    </citation>
    <scope>IDENTIFICATION</scope>
</reference>
<dbReference type="Pfam" id="PF10509">
    <property type="entry name" value="GalKase_gal_bdg"/>
    <property type="match status" value="2"/>
</dbReference>
<feature type="compositionally biased region" description="Basic and acidic residues" evidence="4">
    <location>
        <begin position="852"/>
        <end position="867"/>
    </location>
</feature>
<dbReference type="InterPro" id="IPR013750">
    <property type="entry name" value="GHMP_kinase_C_dom"/>
</dbReference>
<name>A0A8I6S2P0_CIMLE</name>